<keyword evidence="1" id="KW-0805">Transcription regulation</keyword>
<evidence type="ECO:0000259" key="4">
    <source>
        <dbReference type="PROSITE" id="PS51071"/>
    </source>
</evidence>
<dbReference type="InterPro" id="IPR047640">
    <property type="entry name" value="RpiR-like"/>
</dbReference>
<feature type="domain" description="SIS" evidence="5">
    <location>
        <begin position="140"/>
        <end position="279"/>
    </location>
</feature>
<dbReference type="Pfam" id="PF01418">
    <property type="entry name" value="HTH_6"/>
    <property type="match status" value="1"/>
</dbReference>
<dbReference type="AlphaFoldDB" id="A0A5B2VCI5"/>
<accession>A0A5B2VCI5</accession>
<dbReference type="Proteomes" id="UP000323142">
    <property type="component" value="Unassembled WGS sequence"/>
</dbReference>
<evidence type="ECO:0000256" key="3">
    <source>
        <dbReference type="ARBA" id="ARBA00023163"/>
    </source>
</evidence>
<protein>
    <submittedName>
        <fullName evidence="6">MurR/RpiR family transcriptional regulator</fullName>
    </submittedName>
</protein>
<sequence length="319" mass="33529">MKISVHPAAPDAAFAESEVGRRLVALLHGSSPANRTVADFLLRNPVRVSGLGIEDLAAATAVSTASLSRFARAAGFRGYGELRGALAETLQAILQPVEKLRDTFERPRPGASPHTDGLEATLASLRMAAEGLAPDAIEAVVARLQRAPTVYVMGFGLSAHAAGLLTLGLQPFCPGLINVVEFGGTEVAAGRLMNVARGDMLVVISVPRYARDAVQLTHYARDRGAGVVAITDSPASPLARLADHLLLAPSRHPVLSSSLAAAVLVVEALVTGMMVSSRANVNQAAKLTEAISSYLYRADDARPAARRPQRATSRRRKPA</sequence>
<evidence type="ECO:0000256" key="1">
    <source>
        <dbReference type="ARBA" id="ARBA00023015"/>
    </source>
</evidence>
<dbReference type="GO" id="GO:0003700">
    <property type="term" value="F:DNA-binding transcription factor activity"/>
    <property type="evidence" value="ECO:0007669"/>
    <property type="project" value="InterPro"/>
</dbReference>
<feature type="domain" description="HTH rpiR-type" evidence="4">
    <location>
        <begin position="17"/>
        <end position="93"/>
    </location>
</feature>
<keyword evidence="7" id="KW-1185">Reference proteome</keyword>
<dbReference type="PROSITE" id="PS51071">
    <property type="entry name" value="HTH_RPIR"/>
    <property type="match status" value="1"/>
</dbReference>
<dbReference type="Pfam" id="PF01380">
    <property type="entry name" value="SIS"/>
    <property type="match status" value="1"/>
</dbReference>
<name>A0A5B2VCI5_9HYPH</name>
<reference evidence="6 7" key="1">
    <citation type="submission" date="2019-09" db="EMBL/GenBank/DDBJ databases">
        <title>Salinarimonas rosea gen. nov., sp. nov., a new member of the a-2 subgroup of the Proteobacteria.</title>
        <authorList>
            <person name="Liu J."/>
        </authorList>
    </citation>
    <scope>NUCLEOTIDE SEQUENCE [LARGE SCALE GENOMIC DNA]</scope>
    <source>
        <strain evidence="6 7">BN140002</strain>
    </source>
</reference>
<gene>
    <name evidence="6" type="ORF">F0L46_17540</name>
</gene>
<keyword evidence="3" id="KW-0804">Transcription</keyword>
<dbReference type="PROSITE" id="PS51464">
    <property type="entry name" value="SIS"/>
    <property type="match status" value="1"/>
</dbReference>
<dbReference type="InterPro" id="IPR009057">
    <property type="entry name" value="Homeodomain-like_sf"/>
</dbReference>
<keyword evidence="2" id="KW-0238">DNA-binding</keyword>
<dbReference type="GO" id="GO:1901135">
    <property type="term" value="P:carbohydrate derivative metabolic process"/>
    <property type="evidence" value="ECO:0007669"/>
    <property type="project" value="InterPro"/>
</dbReference>
<dbReference type="InterPro" id="IPR001347">
    <property type="entry name" value="SIS_dom"/>
</dbReference>
<dbReference type="InterPro" id="IPR035472">
    <property type="entry name" value="RpiR-like_SIS"/>
</dbReference>
<dbReference type="PANTHER" id="PTHR30514">
    <property type="entry name" value="GLUCOKINASE"/>
    <property type="match status" value="1"/>
</dbReference>
<dbReference type="RefSeq" id="WP_149819913.1">
    <property type="nucleotide sequence ID" value="NZ_VUOA01000032.1"/>
</dbReference>
<organism evidence="6 7">
    <name type="scientific">Salinarimonas soli</name>
    <dbReference type="NCBI Taxonomy" id="1638099"/>
    <lineage>
        <taxon>Bacteria</taxon>
        <taxon>Pseudomonadati</taxon>
        <taxon>Pseudomonadota</taxon>
        <taxon>Alphaproteobacteria</taxon>
        <taxon>Hyphomicrobiales</taxon>
        <taxon>Salinarimonadaceae</taxon>
        <taxon>Salinarimonas</taxon>
    </lineage>
</organism>
<dbReference type="Gene3D" id="1.10.10.10">
    <property type="entry name" value="Winged helix-like DNA-binding domain superfamily/Winged helix DNA-binding domain"/>
    <property type="match status" value="1"/>
</dbReference>
<evidence type="ECO:0000256" key="2">
    <source>
        <dbReference type="ARBA" id="ARBA00023125"/>
    </source>
</evidence>
<dbReference type="CDD" id="cd05013">
    <property type="entry name" value="SIS_RpiR"/>
    <property type="match status" value="1"/>
</dbReference>
<reference evidence="6 7" key="2">
    <citation type="submission" date="2019-09" db="EMBL/GenBank/DDBJ databases">
        <authorList>
            <person name="Jin C."/>
        </authorList>
    </citation>
    <scope>NUCLEOTIDE SEQUENCE [LARGE SCALE GENOMIC DNA]</scope>
    <source>
        <strain evidence="6 7">BN140002</strain>
    </source>
</reference>
<dbReference type="InterPro" id="IPR036388">
    <property type="entry name" value="WH-like_DNA-bd_sf"/>
</dbReference>
<dbReference type="SUPFAM" id="SSF46689">
    <property type="entry name" value="Homeodomain-like"/>
    <property type="match status" value="1"/>
</dbReference>
<dbReference type="Gene3D" id="3.40.50.10490">
    <property type="entry name" value="Glucose-6-phosphate isomerase like protein, domain 1"/>
    <property type="match status" value="1"/>
</dbReference>
<dbReference type="OrthoDB" id="9814676at2"/>
<evidence type="ECO:0000259" key="5">
    <source>
        <dbReference type="PROSITE" id="PS51464"/>
    </source>
</evidence>
<comment type="caution">
    <text evidence="6">The sequence shown here is derived from an EMBL/GenBank/DDBJ whole genome shotgun (WGS) entry which is preliminary data.</text>
</comment>
<dbReference type="InterPro" id="IPR046348">
    <property type="entry name" value="SIS_dom_sf"/>
</dbReference>
<evidence type="ECO:0000313" key="6">
    <source>
        <dbReference type="EMBL" id="KAA2235847.1"/>
    </source>
</evidence>
<dbReference type="SUPFAM" id="SSF53697">
    <property type="entry name" value="SIS domain"/>
    <property type="match status" value="1"/>
</dbReference>
<proteinExistence type="predicted"/>
<evidence type="ECO:0000313" key="7">
    <source>
        <dbReference type="Proteomes" id="UP000323142"/>
    </source>
</evidence>
<dbReference type="PANTHER" id="PTHR30514:SF18">
    <property type="entry name" value="RPIR-FAMILY TRANSCRIPTIONAL REGULATOR"/>
    <property type="match status" value="1"/>
</dbReference>
<dbReference type="InterPro" id="IPR000281">
    <property type="entry name" value="HTH_RpiR"/>
</dbReference>
<dbReference type="EMBL" id="VUOA01000032">
    <property type="protein sequence ID" value="KAA2235847.1"/>
    <property type="molecule type" value="Genomic_DNA"/>
</dbReference>
<dbReference type="GO" id="GO:0003677">
    <property type="term" value="F:DNA binding"/>
    <property type="evidence" value="ECO:0007669"/>
    <property type="project" value="UniProtKB-KW"/>
</dbReference>
<dbReference type="GO" id="GO:0097367">
    <property type="term" value="F:carbohydrate derivative binding"/>
    <property type="evidence" value="ECO:0007669"/>
    <property type="project" value="InterPro"/>
</dbReference>